<evidence type="ECO:0000313" key="5">
    <source>
        <dbReference type="Proteomes" id="UP001221366"/>
    </source>
</evidence>
<protein>
    <recommendedName>
        <fullName evidence="2 3">Single-stranded DNA-binding protein</fullName>
        <shortName evidence="2">SSB</shortName>
    </recommendedName>
</protein>
<gene>
    <name evidence="4" type="primary">ssb</name>
    <name evidence="4" type="ORF">PY092_18430</name>
</gene>
<dbReference type="EMBL" id="JARFVB010000020">
    <property type="protein sequence ID" value="MDF0718146.1"/>
    <property type="molecule type" value="Genomic_DNA"/>
</dbReference>
<reference evidence="4 5" key="1">
    <citation type="submission" date="2023-03" db="EMBL/GenBank/DDBJ databases">
        <title>Muricauda XX sp. nov. and Muricauda XXX sp. nov., two novel species isolated from Okinawa Trough.</title>
        <authorList>
            <person name="Cao W."/>
            <person name="Deng X."/>
        </authorList>
    </citation>
    <scope>NUCLEOTIDE SEQUENCE [LARGE SCALE GENOMIC DNA]</scope>
    <source>
        <strain evidence="4 5">334s03</strain>
    </source>
</reference>
<evidence type="ECO:0000256" key="1">
    <source>
        <dbReference type="ARBA" id="ARBA00023125"/>
    </source>
</evidence>
<evidence type="ECO:0000256" key="3">
    <source>
        <dbReference type="PIRNR" id="PIRNR002070"/>
    </source>
</evidence>
<keyword evidence="5" id="KW-1185">Reference proteome</keyword>
<dbReference type="PROSITE" id="PS50935">
    <property type="entry name" value="SSB"/>
    <property type="match status" value="1"/>
</dbReference>
<dbReference type="RefSeq" id="WP_114491763.1">
    <property type="nucleotide sequence ID" value="NZ_JARFVB010000020.1"/>
</dbReference>
<dbReference type="Pfam" id="PF00436">
    <property type="entry name" value="SSB"/>
    <property type="match status" value="1"/>
</dbReference>
<comment type="caution">
    <text evidence="4">The sequence shown here is derived from an EMBL/GenBank/DDBJ whole genome shotgun (WGS) entry which is preliminary data.</text>
</comment>
<comment type="caution">
    <text evidence="2">Lacks conserved residue(s) required for the propagation of feature annotation.</text>
</comment>
<dbReference type="GO" id="GO:0003677">
    <property type="term" value="F:DNA binding"/>
    <property type="evidence" value="ECO:0007669"/>
    <property type="project" value="UniProtKB-KW"/>
</dbReference>
<name>A0ABT5Y495_9FLAO</name>
<dbReference type="Gene3D" id="2.40.50.140">
    <property type="entry name" value="Nucleic acid-binding proteins"/>
    <property type="match status" value="1"/>
</dbReference>
<dbReference type="HAMAP" id="MF_00984">
    <property type="entry name" value="SSB"/>
    <property type="match status" value="1"/>
</dbReference>
<dbReference type="PANTHER" id="PTHR10302:SF0">
    <property type="entry name" value="SINGLE-STRANDED DNA-BINDING PROTEIN, MITOCHONDRIAL"/>
    <property type="match status" value="1"/>
</dbReference>
<sequence>MSTIKNHVQLIGNVGQEPTITELESGKEVARFSLATNEYYKDKEGNKQTDTNWHTVVAWGKTAEIVEKYVVKGKEVGISGKLKTRSYTNDDNEQRYVTEVVADEILLLGSKVDK</sequence>
<dbReference type="CDD" id="cd04496">
    <property type="entry name" value="SSB_OBF"/>
    <property type="match status" value="1"/>
</dbReference>
<evidence type="ECO:0000256" key="2">
    <source>
        <dbReference type="HAMAP-Rule" id="MF_00984"/>
    </source>
</evidence>
<evidence type="ECO:0000313" key="4">
    <source>
        <dbReference type="EMBL" id="MDF0718146.1"/>
    </source>
</evidence>
<comment type="subunit">
    <text evidence="2">Homotetramer.</text>
</comment>
<organism evidence="4 5">
    <name type="scientific">Flagellimonas yonaguniensis</name>
    <dbReference type="NCBI Taxonomy" id="3031325"/>
    <lineage>
        <taxon>Bacteria</taxon>
        <taxon>Pseudomonadati</taxon>
        <taxon>Bacteroidota</taxon>
        <taxon>Flavobacteriia</taxon>
        <taxon>Flavobacteriales</taxon>
        <taxon>Flavobacteriaceae</taxon>
        <taxon>Flagellimonas</taxon>
    </lineage>
</organism>
<dbReference type="InterPro" id="IPR011344">
    <property type="entry name" value="ssDNA-bd"/>
</dbReference>
<dbReference type="PIRSF" id="PIRSF002070">
    <property type="entry name" value="SSB"/>
    <property type="match status" value="1"/>
</dbReference>
<keyword evidence="1 2" id="KW-0238">DNA-binding</keyword>
<dbReference type="NCBIfam" id="TIGR00621">
    <property type="entry name" value="ssb"/>
    <property type="match status" value="1"/>
</dbReference>
<dbReference type="PANTHER" id="PTHR10302">
    <property type="entry name" value="SINGLE-STRANDED DNA-BINDING PROTEIN"/>
    <property type="match status" value="1"/>
</dbReference>
<dbReference type="InterPro" id="IPR012340">
    <property type="entry name" value="NA-bd_OB-fold"/>
</dbReference>
<dbReference type="InterPro" id="IPR000424">
    <property type="entry name" value="Primosome_PriB/ssb"/>
</dbReference>
<proteinExistence type="inferred from homology"/>
<accession>A0ABT5Y495</accession>
<dbReference type="Proteomes" id="UP001221366">
    <property type="component" value="Unassembled WGS sequence"/>
</dbReference>
<dbReference type="SUPFAM" id="SSF50249">
    <property type="entry name" value="Nucleic acid-binding proteins"/>
    <property type="match status" value="1"/>
</dbReference>